<sequence>MKRTKENNALALQSMENLQSALNLSVATNAELKKRGEDLLKNVNGAAKSEKKEFAVDLSEFVQDCKGEVARMRSSRKPITDRLMALLKNFTSLENEIDPLKPGSIGDVCQNCLRELLRQEWEENKQVKEQLRTNYERQLKRIDKRKVSDEKKEEARLNARKKLLEEERKLSNIQIQKLSVPNDPLGFIELFKFWWEQKGQYLPQDDMERFFKLPLTFARQQAQKGVFIDSQYVEYQEEPLLLN</sequence>
<dbReference type="Proteomes" id="UP001165444">
    <property type="component" value="Unassembled WGS sequence"/>
</dbReference>
<dbReference type="EMBL" id="JAKZMM010000009">
    <property type="protein sequence ID" value="MCJ2379995.1"/>
    <property type="molecule type" value="Genomic_DNA"/>
</dbReference>
<feature type="coiled-coil region" evidence="1">
    <location>
        <begin position="1"/>
        <end position="35"/>
    </location>
</feature>
<name>A0ABT0BYY6_9BACT</name>
<organism evidence="2 3">
    <name type="scientific">Parabacteroides faecalis</name>
    <dbReference type="NCBI Taxonomy" id="2924040"/>
    <lineage>
        <taxon>Bacteria</taxon>
        <taxon>Pseudomonadati</taxon>
        <taxon>Bacteroidota</taxon>
        <taxon>Bacteroidia</taxon>
        <taxon>Bacteroidales</taxon>
        <taxon>Tannerellaceae</taxon>
        <taxon>Parabacteroides</taxon>
    </lineage>
</organism>
<feature type="coiled-coil region" evidence="1">
    <location>
        <begin position="118"/>
        <end position="176"/>
    </location>
</feature>
<evidence type="ECO:0000313" key="3">
    <source>
        <dbReference type="Proteomes" id="UP001165444"/>
    </source>
</evidence>
<keyword evidence="1" id="KW-0175">Coiled coil</keyword>
<gene>
    <name evidence="2" type="ORF">MUN53_05115</name>
</gene>
<comment type="caution">
    <text evidence="2">The sequence shown here is derived from an EMBL/GenBank/DDBJ whole genome shotgun (WGS) entry which is preliminary data.</text>
</comment>
<protein>
    <submittedName>
        <fullName evidence="2">Uncharacterized protein</fullName>
    </submittedName>
</protein>
<proteinExistence type="predicted"/>
<evidence type="ECO:0000313" key="2">
    <source>
        <dbReference type="EMBL" id="MCJ2379995.1"/>
    </source>
</evidence>
<reference evidence="2 3" key="1">
    <citation type="submission" date="2022-03" db="EMBL/GenBank/DDBJ databases">
        <title>Parabacteroides sp. nov. isolated from swine feces.</title>
        <authorList>
            <person name="Bak J.E."/>
        </authorList>
    </citation>
    <scope>NUCLEOTIDE SEQUENCE [LARGE SCALE GENOMIC DNA]</scope>
    <source>
        <strain evidence="2 3">AGMB00274</strain>
    </source>
</reference>
<accession>A0ABT0BYY6</accession>
<keyword evidence="3" id="KW-1185">Reference proteome</keyword>
<dbReference type="RefSeq" id="WP_243323686.1">
    <property type="nucleotide sequence ID" value="NZ_JAKZMM010000009.1"/>
</dbReference>
<evidence type="ECO:0000256" key="1">
    <source>
        <dbReference type="SAM" id="Coils"/>
    </source>
</evidence>